<name>A0A1A8XIC1_9RHOO</name>
<dbReference type="GO" id="GO:0006281">
    <property type="term" value="P:DNA repair"/>
    <property type="evidence" value="ECO:0007669"/>
    <property type="project" value="TreeGrafter"/>
</dbReference>
<dbReference type="SUPFAM" id="SSF56784">
    <property type="entry name" value="HAD-like"/>
    <property type="match status" value="1"/>
</dbReference>
<dbReference type="NCBIfam" id="TIGR01549">
    <property type="entry name" value="HAD-SF-IA-v1"/>
    <property type="match status" value="1"/>
</dbReference>
<dbReference type="PANTHER" id="PTHR43434:SF24">
    <property type="entry name" value="HYDROLASE-RELATED"/>
    <property type="match status" value="1"/>
</dbReference>
<dbReference type="Proteomes" id="UP000199600">
    <property type="component" value="Unassembled WGS sequence"/>
</dbReference>
<keyword evidence="1" id="KW-0378">Hydrolase</keyword>
<evidence type="ECO:0000313" key="2">
    <source>
        <dbReference type="Proteomes" id="UP000199600"/>
    </source>
</evidence>
<dbReference type="GO" id="GO:0005829">
    <property type="term" value="C:cytosol"/>
    <property type="evidence" value="ECO:0007669"/>
    <property type="project" value="TreeGrafter"/>
</dbReference>
<dbReference type="PANTHER" id="PTHR43434">
    <property type="entry name" value="PHOSPHOGLYCOLATE PHOSPHATASE"/>
    <property type="match status" value="1"/>
</dbReference>
<keyword evidence="2" id="KW-1185">Reference proteome</keyword>
<proteinExistence type="predicted"/>
<reference evidence="1 2" key="1">
    <citation type="submission" date="2016-06" db="EMBL/GenBank/DDBJ databases">
        <authorList>
            <person name="Kjaerup R.B."/>
            <person name="Dalgaard T.S."/>
            <person name="Juul-Madsen H.R."/>
        </authorList>
    </citation>
    <scope>NUCLEOTIDE SEQUENCE [LARGE SCALE GENOMIC DNA]</scope>
    <source>
        <strain evidence="1">2</strain>
    </source>
</reference>
<organism evidence="1 2">
    <name type="scientific">Candidatus Propionivibrio aalborgensis</name>
    <dbReference type="NCBI Taxonomy" id="1860101"/>
    <lineage>
        <taxon>Bacteria</taxon>
        <taxon>Pseudomonadati</taxon>
        <taxon>Pseudomonadota</taxon>
        <taxon>Betaproteobacteria</taxon>
        <taxon>Rhodocyclales</taxon>
        <taxon>Rhodocyclaceae</taxon>
        <taxon>Propionivibrio</taxon>
    </lineage>
</organism>
<dbReference type="InterPro" id="IPR041492">
    <property type="entry name" value="HAD_2"/>
</dbReference>
<gene>
    <name evidence="1" type="ORF">PROAA_1230001</name>
</gene>
<sequence length="148" mass="16247">MVERYRHHYLSRDHELNLFDGAAELIAELHALGFVLTVATGKSRQGLNRAMMHCGLGRYFSATRCADECFSKPHPQMLEELMEEFAVPPARVLMIGDTTHDLQMAINAGVAGLAVAYGAHSAGVLDTLSPLARVYNIAELGAWLRTHA</sequence>
<dbReference type="InterPro" id="IPR023214">
    <property type="entry name" value="HAD_sf"/>
</dbReference>
<evidence type="ECO:0000313" key="1">
    <source>
        <dbReference type="EMBL" id="SBT04127.1"/>
    </source>
</evidence>
<accession>A0A1A8XIC1</accession>
<dbReference type="InterPro" id="IPR006439">
    <property type="entry name" value="HAD-SF_hydro_IA"/>
</dbReference>
<dbReference type="EMBL" id="FLQY01000028">
    <property type="protein sequence ID" value="SBT04127.1"/>
    <property type="molecule type" value="Genomic_DNA"/>
</dbReference>
<dbReference type="GO" id="GO:0008967">
    <property type="term" value="F:phosphoglycolate phosphatase activity"/>
    <property type="evidence" value="ECO:0007669"/>
    <property type="project" value="TreeGrafter"/>
</dbReference>
<dbReference type="InterPro" id="IPR036412">
    <property type="entry name" value="HAD-like_sf"/>
</dbReference>
<dbReference type="AlphaFoldDB" id="A0A1A8XIC1"/>
<dbReference type="Pfam" id="PF13419">
    <property type="entry name" value="HAD_2"/>
    <property type="match status" value="1"/>
</dbReference>
<dbReference type="InterPro" id="IPR050155">
    <property type="entry name" value="HAD-like_hydrolase_sf"/>
</dbReference>
<protein>
    <submittedName>
        <fullName evidence="1">HAD-superfamily hydrolase, subfamily IA, variant 1</fullName>
    </submittedName>
</protein>
<dbReference type="Gene3D" id="3.40.50.1000">
    <property type="entry name" value="HAD superfamily/HAD-like"/>
    <property type="match status" value="1"/>
</dbReference>